<comment type="caution">
    <text evidence="16">The sequence shown here is derived from an EMBL/GenBank/DDBJ whole genome shotgun (WGS) entry which is preliminary data.</text>
</comment>
<keyword evidence="6" id="KW-0808">Transferase</keyword>
<comment type="subcellular location">
    <subcellularLocation>
        <location evidence="1">Cytoplasm</location>
    </subcellularLocation>
</comment>
<sequence length="492" mass="55873">MEFIALLTEANDRKGTDPSPSSNDLQLQTTSSSLFLSLSLFSWPLRSICLPWRKLHDNSPQASTPHLWCVQIEENRIKNMEKVTKDSSSPVGVLEDFFRSSETDTNSSKESEFEARKNLKGPSRWHKFVELLRAKSKKQLPALPPLDVLKLSRKSSSMRENVAETGNYFVNNRSNDFNSPCKNFSLSELQSATKNFSQDCLIGKGGYAEVYRGCLKDGQFVAVKRFTQGTTEEKIEVFLAELGIMAHVNHPNTTKLLGSCVEGGMHLVIEYSHRGSLSSLLHGLKGKLEWRIRFKIALGTAEGMLYLHEGSQRRIIHRDIKAANILLTENFEPQICDFGLAKWLPEKWTHHTVSKFEGTFGYLAPEYLMHGIVDEKTDVFSFGVLLLELITGRRALDCSQKSLVVWAKPLLRRKDIGELIDPDLANDYDLKQMNLMLLAASLCVQRSSIRRPQMSQVVQLLKGNLSSLDSEKKHRKPSLWKRYYEEMVNSED</sequence>
<dbReference type="GO" id="GO:0005737">
    <property type="term" value="C:cytoplasm"/>
    <property type="evidence" value="ECO:0007669"/>
    <property type="project" value="UniProtKB-SubCell"/>
</dbReference>
<comment type="subunit">
    <text evidence="12">Interacts with ARAC5 and ARAC10.</text>
</comment>
<dbReference type="EC" id="2.7.11.1" evidence="2"/>
<dbReference type="InterPro" id="IPR000719">
    <property type="entry name" value="Prot_kinase_dom"/>
</dbReference>
<evidence type="ECO:0000256" key="11">
    <source>
        <dbReference type="ARBA" id="ARBA00048679"/>
    </source>
</evidence>
<dbReference type="InterPro" id="IPR001245">
    <property type="entry name" value="Ser-Thr/Tyr_kinase_cat_dom"/>
</dbReference>
<dbReference type="PANTHER" id="PTHR47987">
    <property type="entry name" value="OS08G0249100 PROTEIN"/>
    <property type="match status" value="1"/>
</dbReference>
<dbReference type="GO" id="GO:0051020">
    <property type="term" value="F:GTPase binding"/>
    <property type="evidence" value="ECO:0007669"/>
    <property type="project" value="UniProtKB-ARBA"/>
</dbReference>
<dbReference type="GO" id="GO:0004674">
    <property type="term" value="F:protein serine/threonine kinase activity"/>
    <property type="evidence" value="ECO:0007669"/>
    <property type="project" value="UniProtKB-KW"/>
</dbReference>
<evidence type="ECO:0000256" key="8">
    <source>
        <dbReference type="ARBA" id="ARBA00022777"/>
    </source>
</evidence>
<dbReference type="InterPro" id="IPR046958">
    <property type="entry name" value="RBK1/2/STUNTED"/>
</dbReference>
<dbReference type="PROSITE" id="PS00107">
    <property type="entry name" value="PROTEIN_KINASE_ATP"/>
    <property type="match status" value="1"/>
</dbReference>
<dbReference type="PROSITE" id="PS00108">
    <property type="entry name" value="PROTEIN_KINASE_ST"/>
    <property type="match status" value="1"/>
</dbReference>
<comment type="catalytic activity">
    <reaction evidence="10">
        <text>L-threonyl-[protein] + ATP = O-phospho-L-threonyl-[protein] + ADP + H(+)</text>
        <dbReference type="Rhea" id="RHEA:46608"/>
        <dbReference type="Rhea" id="RHEA-COMP:11060"/>
        <dbReference type="Rhea" id="RHEA-COMP:11605"/>
        <dbReference type="ChEBI" id="CHEBI:15378"/>
        <dbReference type="ChEBI" id="CHEBI:30013"/>
        <dbReference type="ChEBI" id="CHEBI:30616"/>
        <dbReference type="ChEBI" id="CHEBI:61977"/>
        <dbReference type="ChEBI" id="CHEBI:456216"/>
        <dbReference type="EC" id="2.7.11.1"/>
    </reaction>
</comment>
<dbReference type="Gene3D" id="1.10.510.10">
    <property type="entry name" value="Transferase(Phosphotransferase) domain 1"/>
    <property type="match status" value="1"/>
</dbReference>
<evidence type="ECO:0000256" key="2">
    <source>
        <dbReference type="ARBA" id="ARBA00012513"/>
    </source>
</evidence>
<dbReference type="PANTHER" id="PTHR47987:SF12">
    <property type="entry name" value="PROTEIN KINASE FAMILY PROTEIN"/>
    <property type="match status" value="1"/>
</dbReference>
<evidence type="ECO:0000259" key="15">
    <source>
        <dbReference type="PROSITE" id="PS50011"/>
    </source>
</evidence>
<evidence type="ECO:0000256" key="1">
    <source>
        <dbReference type="ARBA" id="ARBA00004496"/>
    </source>
</evidence>
<keyword evidence="9 13" id="KW-0067">ATP-binding</keyword>
<evidence type="ECO:0000313" key="17">
    <source>
        <dbReference type="Proteomes" id="UP001279734"/>
    </source>
</evidence>
<keyword evidence="4 14" id="KW-0723">Serine/threonine-protein kinase</keyword>
<keyword evidence="7 13" id="KW-0547">Nucleotide-binding</keyword>
<evidence type="ECO:0000256" key="3">
    <source>
        <dbReference type="ARBA" id="ARBA00022490"/>
    </source>
</evidence>
<protein>
    <recommendedName>
        <fullName evidence="2">non-specific serine/threonine protein kinase</fullName>
        <ecNumber evidence="2">2.7.11.1</ecNumber>
    </recommendedName>
</protein>
<evidence type="ECO:0000256" key="13">
    <source>
        <dbReference type="PROSITE-ProRule" id="PRU10141"/>
    </source>
</evidence>
<keyword evidence="17" id="KW-1185">Reference proteome</keyword>
<keyword evidence="3" id="KW-0963">Cytoplasm</keyword>
<evidence type="ECO:0000256" key="14">
    <source>
        <dbReference type="RuleBase" id="RU000304"/>
    </source>
</evidence>
<dbReference type="SMART" id="SM00220">
    <property type="entry name" value="S_TKc"/>
    <property type="match status" value="1"/>
</dbReference>
<dbReference type="Proteomes" id="UP001279734">
    <property type="component" value="Unassembled WGS sequence"/>
</dbReference>
<comment type="catalytic activity">
    <reaction evidence="11">
        <text>L-seryl-[protein] + ATP = O-phospho-L-seryl-[protein] + ADP + H(+)</text>
        <dbReference type="Rhea" id="RHEA:17989"/>
        <dbReference type="Rhea" id="RHEA-COMP:9863"/>
        <dbReference type="Rhea" id="RHEA-COMP:11604"/>
        <dbReference type="ChEBI" id="CHEBI:15378"/>
        <dbReference type="ChEBI" id="CHEBI:29999"/>
        <dbReference type="ChEBI" id="CHEBI:30616"/>
        <dbReference type="ChEBI" id="CHEBI:83421"/>
        <dbReference type="ChEBI" id="CHEBI:456216"/>
        <dbReference type="EC" id="2.7.11.1"/>
    </reaction>
</comment>
<comment type="similarity">
    <text evidence="14">Belongs to the protein kinase superfamily.</text>
</comment>
<evidence type="ECO:0000256" key="4">
    <source>
        <dbReference type="ARBA" id="ARBA00022527"/>
    </source>
</evidence>
<dbReference type="AlphaFoldDB" id="A0AAD3Y1K5"/>
<keyword evidence="5" id="KW-0597">Phosphoprotein</keyword>
<feature type="binding site" evidence="13">
    <location>
        <position position="224"/>
    </location>
    <ligand>
        <name>ATP</name>
        <dbReference type="ChEBI" id="CHEBI:30616"/>
    </ligand>
</feature>
<dbReference type="GO" id="GO:0005524">
    <property type="term" value="F:ATP binding"/>
    <property type="evidence" value="ECO:0007669"/>
    <property type="project" value="UniProtKB-UniRule"/>
</dbReference>
<dbReference type="SUPFAM" id="SSF56112">
    <property type="entry name" value="Protein kinase-like (PK-like)"/>
    <property type="match status" value="1"/>
</dbReference>
<evidence type="ECO:0000256" key="12">
    <source>
        <dbReference type="ARBA" id="ARBA00063228"/>
    </source>
</evidence>
<feature type="domain" description="Protein kinase" evidence="15">
    <location>
        <begin position="196"/>
        <end position="465"/>
    </location>
</feature>
<evidence type="ECO:0000256" key="6">
    <source>
        <dbReference type="ARBA" id="ARBA00022679"/>
    </source>
</evidence>
<dbReference type="InterPro" id="IPR008271">
    <property type="entry name" value="Ser/Thr_kinase_AS"/>
</dbReference>
<dbReference type="InterPro" id="IPR011009">
    <property type="entry name" value="Kinase-like_dom_sf"/>
</dbReference>
<evidence type="ECO:0000256" key="9">
    <source>
        <dbReference type="ARBA" id="ARBA00022840"/>
    </source>
</evidence>
<dbReference type="Gene3D" id="3.30.200.20">
    <property type="entry name" value="Phosphorylase Kinase, domain 1"/>
    <property type="match status" value="1"/>
</dbReference>
<dbReference type="FunFam" id="1.10.510.10:FF:000335">
    <property type="entry name" value="receptor-like cytosolic serine/threonine-protein kinase RBK2"/>
    <property type="match status" value="1"/>
</dbReference>
<dbReference type="EMBL" id="BSYO01000030">
    <property type="protein sequence ID" value="GMH25977.1"/>
    <property type="molecule type" value="Genomic_DNA"/>
</dbReference>
<evidence type="ECO:0000256" key="10">
    <source>
        <dbReference type="ARBA" id="ARBA00047899"/>
    </source>
</evidence>
<dbReference type="PROSITE" id="PS50011">
    <property type="entry name" value="PROTEIN_KINASE_DOM"/>
    <property type="match status" value="1"/>
</dbReference>
<organism evidence="16 17">
    <name type="scientific">Nepenthes gracilis</name>
    <name type="common">Slender pitcher plant</name>
    <dbReference type="NCBI Taxonomy" id="150966"/>
    <lineage>
        <taxon>Eukaryota</taxon>
        <taxon>Viridiplantae</taxon>
        <taxon>Streptophyta</taxon>
        <taxon>Embryophyta</taxon>
        <taxon>Tracheophyta</taxon>
        <taxon>Spermatophyta</taxon>
        <taxon>Magnoliopsida</taxon>
        <taxon>eudicotyledons</taxon>
        <taxon>Gunneridae</taxon>
        <taxon>Pentapetalae</taxon>
        <taxon>Caryophyllales</taxon>
        <taxon>Nepenthaceae</taxon>
        <taxon>Nepenthes</taxon>
    </lineage>
</organism>
<keyword evidence="8" id="KW-0418">Kinase</keyword>
<dbReference type="CDD" id="cd14066">
    <property type="entry name" value="STKc_IRAK"/>
    <property type="match status" value="1"/>
</dbReference>
<evidence type="ECO:0000256" key="7">
    <source>
        <dbReference type="ARBA" id="ARBA00022741"/>
    </source>
</evidence>
<dbReference type="Pfam" id="PF07714">
    <property type="entry name" value="PK_Tyr_Ser-Thr"/>
    <property type="match status" value="1"/>
</dbReference>
<dbReference type="FunFam" id="3.30.200.20:FF:000389">
    <property type="entry name" value="Receptor-like cytosolic serine/threonine-protein kinase RBK1"/>
    <property type="match status" value="1"/>
</dbReference>
<name>A0AAD3Y1K5_NEPGR</name>
<evidence type="ECO:0000313" key="16">
    <source>
        <dbReference type="EMBL" id="GMH25977.1"/>
    </source>
</evidence>
<evidence type="ECO:0000256" key="5">
    <source>
        <dbReference type="ARBA" id="ARBA00022553"/>
    </source>
</evidence>
<dbReference type="InterPro" id="IPR017441">
    <property type="entry name" value="Protein_kinase_ATP_BS"/>
</dbReference>
<accession>A0AAD3Y1K5</accession>
<gene>
    <name evidence="16" type="ORF">Nepgr_027820</name>
</gene>
<reference evidence="16" key="1">
    <citation type="submission" date="2023-05" db="EMBL/GenBank/DDBJ databases">
        <title>Nepenthes gracilis genome sequencing.</title>
        <authorList>
            <person name="Fukushima K."/>
        </authorList>
    </citation>
    <scope>NUCLEOTIDE SEQUENCE</scope>
    <source>
        <strain evidence="16">SING2019-196</strain>
    </source>
</reference>
<proteinExistence type="inferred from homology"/>